<evidence type="ECO:0000313" key="15">
    <source>
        <dbReference type="Proteomes" id="UP000594342"/>
    </source>
</evidence>
<keyword evidence="8 14" id="KW-0418">Kinase</keyword>
<proteinExistence type="inferred from homology"/>
<feature type="compositionally biased region" description="Polar residues" evidence="13">
    <location>
        <begin position="18"/>
        <end position="41"/>
    </location>
</feature>
<keyword evidence="5" id="KW-0808">Transferase</keyword>
<keyword evidence="4" id="KW-0237">DNA synthesis</keyword>
<dbReference type="EMBL" id="UPSH01000001">
    <property type="protein sequence ID" value="VBB18875.1"/>
    <property type="molecule type" value="Genomic_DNA"/>
</dbReference>
<evidence type="ECO:0000256" key="9">
    <source>
        <dbReference type="ARBA" id="ARBA00022833"/>
    </source>
</evidence>
<comment type="similarity">
    <text evidence="1 12">Belongs to the thymidine kinase family.</text>
</comment>
<evidence type="ECO:0000256" key="12">
    <source>
        <dbReference type="RuleBase" id="RU004165"/>
    </source>
</evidence>
<comment type="caution">
    <text evidence="14">The sequence shown here is derived from an EMBL/GenBank/DDBJ whole genome shotgun (WGS) entry which is preliminary data.</text>
</comment>
<dbReference type="Gene3D" id="3.30.60.20">
    <property type="match status" value="1"/>
</dbReference>
<gene>
    <name evidence="14" type="ORF">YASMINEVIRUS_1407</name>
</gene>
<reference evidence="14 15" key="1">
    <citation type="submission" date="2018-10" db="EMBL/GenBank/DDBJ databases">
        <authorList>
            <consortium name="IHU Genomes"/>
        </authorList>
    </citation>
    <scope>NUCLEOTIDE SEQUENCE [LARGE SCALE GENOMIC DNA]</scope>
    <source>
        <strain evidence="14 15">A1</strain>
    </source>
</reference>
<evidence type="ECO:0000256" key="8">
    <source>
        <dbReference type="ARBA" id="ARBA00022777"/>
    </source>
</evidence>
<evidence type="ECO:0000256" key="4">
    <source>
        <dbReference type="ARBA" id="ARBA00022634"/>
    </source>
</evidence>
<evidence type="ECO:0000256" key="2">
    <source>
        <dbReference type="ARBA" id="ARBA00012118"/>
    </source>
</evidence>
<dbReference type="EC" id="2.7.1.21" evidence="2"/>
<dbReference type="PANTHER" id="PTHR11441:SF0">
    <property type="entry name" value="THYMIDINE KINASE, CYTOSOLIC"/>
    <property type="match status" value="1"/>
</dbReference>
<evidence type="ECO:0000256" key="1">
    <source>
        <dbReference type="ARBA" id="ARBA00007587"/>
    </source>
</evidence>
<name>A0A5K0UAY6_9VIRU</name>
<keyword evidence="15" id="KW-1185">Reference proteome</keyword>
<feature type="region of interest" description="Disordered" evidence="13">
    <location>
        <begin position="1"/>
        <end position="75"/>
    </location>
</feature>
<dbReference type="GO" id="GO:0046104">
    <property type="term" value="P:thymidine metabolic process"/>
    <property type="evidence" value="ECO:0007669"/>
    <property type="project" value="TreeGrafter"/>
</dbReference>
<feature type="compositionally biased region" description="Polar residues" evidence="13">
    <location>
        <begin position="54"/>
        <end position="68"/>
    </location>
</feature>
<dbReference type="InterPro" id="IPR020633">
    <property type="entry name" value="Thymidine_kinase_CS"/>
</dbReference>
<feature type="region of interest" description="Disordered" evidence="13">
    <location>
        <begin position="139"/>
        <end position="163"/>
    </location>
</feature>
<evidence type="ECO:0000256" key="11">
    <source>
        <dbReference type="ARBA" id="ARBA00048254"/>
    </source>
</evidence>
<comment type="catalytic activity">
    <reaction evidence="11">
        <text>thymidine + ATP = dTMP + ADP + H(+)</text>
        <dbReference type="Rhea" id="RHEA:19129"/>
        <dbReference type="ChEBI" id="CHEBI:15378"/>
        <dbReference type="ChEBI" id="CHEBI:17748"/>
        <dbReference type="ChEBI" id="CHEBI:30616"/>
        <dbReference type="ChEBI" id="CHEBI:63528"/>
        <dbReference type="ChEBI" id="CHEBI:456216"/>
        <dbReference type="EC" id="2.7.1.21"/>
    </reaction>
</comment>
<keyword evidence="6" id="KW-0479">Metal-binding</keyword>
<dbReference type="InterPro" id="IPR001267">
    <property type="entry name" value="Thymidine_kinase"/>
</dbReference>
<accession>A0A5K0UAY6</accession>
<dbReference type="FunFam" id="3.40.50.300:FF:000948">
    <property type="entry name" value="Thymidine kinase"/>
    <property type="match status" value="1"/>
</dbReference>
<dbReference type="GO" id="GO:0004797">
    <property type="term" value="F:thymidine kinase activity"/>
    <property type="evidence" value="ECO:0007669"/>
    <property type="project" value="UniProtKB-EC"/>
</dbReference>
<dbReference type="Pfam" id="PF00265">
    <property type="entry name" value="TK"/>
    <property type="match status" value="1"/>
</dbReference>
<dbReference type="PROSITE" id="PS00603">
    <property type="entry name" value="TK_CELLULAR_TYPE"/>
    <property type="match status" value="1"/>
</dbReference>
<evidence type="ECO:0000256" key="13">
    <source>
        <dbReference type="SAM" id="MobiDB-lite"/>
    </source>
</evidence>
<feature type="compositionally biased region" description="Basic and acidic residues" evidence="13">
    <location>
        <begin position="42"/>
        <end position="53"/>
    </location>
</feature>
<evidence type="ECO:0000313" key="14">
    <source>
        <dbReference type="EMBL" id="VBB18875.1"/>
    </source>
</evidence>
<dbReference type="GO" id="GO:0046872">
    <property type="term" value="F:metal ion binding"/>
    <property type="evidence" value="ECO:0007669"/>
    <property type="project" value="UniProtKB-KW"/>
</dbReference>
<evidence type="ECO:0000256" key="10">
    <source>
        <dbReference type="ARBA" id="ARBA00022840"/>
    </source>
</evidence>
<sequence>MFPNPSRRPKKIMKTGSKPKTNSRVSTVTTAPTLSKSTSNRTEVKKSNSKDTRVSTVVRNPSNGSDASNESDDELIDMTNCEVVYSGDCKDNHVDTTKTKKAQTKDHGTVAKDDISDVKSDLSDIDSSDDEQIVKQRLNQRSCQKSTSNNSKASKSDDASGVTNDLIDITDTDSMAVLEEKSITDNFNKSDDDSEVSVDFGTGPSLRVKKREPESITKIMEAINAETSPRHVSVNSKRSRVFPDGYLKIVIGCMFSGKTTYIIRECKKWQSIGKHVLMINYALDRRYSDADKVVSHDKYSVDCIMVDKFTPDLTKKVEDYDVVLINEGQFFNDLNQNVRRWCDDMKKIVVVSGLDGNYLRGKFGEILDLIPDCDELIKLKALCSMCKDGTEAPFTWKIKDNPTNTSVVVDIGTDKYVPLCRKHYNRENSRLTQKTTSST</sequence>
<organism evidence="14 15">
    <name type="scientific">Yasminevirus sp. GU-2018</name>
    <dbReference type="NCBI Taxonomy" id="2420051"/>
    <lineage>
        <taxon>Viruses</taxon>
        <taxon>Varidnaviria</taxon>
        <taxon>Bamfordvirae</taxon>
        <taxon>Nucleocytoviricota</taxon>
        <taxon>Megaviricetes</taxon>
        <taxon>Imitervirales</taxon>
        <taxon>Mimiviridae</taxon>
        <taxon>Klosneuvirinae</taxon>
        <taxon>Yasminevirus</taxon>
        <taxon>Yasminevirus saudimassiliense</taxon>
    </lineage>
</organism>
<evidence type="ECO:0000256" key="7">
    <source>
        <dbReference type="ARBA" id="ARBA00022741"/>
    </source>
</evidence>
<protein>
    <recommendedName>
        <fullName evidence="3">Thymidine kinase</fullName>
        <ecNumber evidence="2">2.7.1.21</ecNumber>
    </recommendedName>
</protein>
<dbReference type="Proteomes" id="UP000594342">
    <property type="component" value="Unassembled WGS sequence"/>
</dbReference>
<dbReference type="InterPro" id="IPR027417">
    <property type="entry name" value="P-loop_NTPase"/>
</dbReference>
<dbReference type="PANTHER" id="PTHR11441">
    <property type="entry name" value="THYMIDINE KINASE"/>
    <property type="match status" value="1"/>
</dbReference>
<keyword evidence="7" id="KW-0547">Nucleotide-binding</keyword>
<dbReference type="GO" id="GO:0005524">
    <property type="term" value="F:ATP binding"/>
    <property type="evidence" value="ECO:0007669"/>
    <property type="project" value="UniProtKB-KW"/>
</dbReference>
<evidence type="ECO:0000256" key="6">
    <source>
        <dbReference type="ARBA" id="ARBA00022723"/>
    </source>
</evidence>
<keyword evidence="10" id="KW-0067">ATP-binding</keyword>
<dbReference type="GO" id="GO:0071897">
    <property type="term" value="P:DNA biosynthetic process"/>
    <property type="evidence" value="ECO:0007669"/>
    <property type="project" value="UniProtKB-KW"/>
</dbReference>
<dbReference type="Gene3D" id="3.40.50.300">
    <property type="entry name" value="P-loop containing nucleotide triphosphate hydrolases"/>
    <property type="match status" value="1"/>
</dbReference>
<evidence type="ECO:0000256" key="5">
    <source>
        <dbReference type="ARBA" id="ARBA00022679"/>
    </source>
</evidence>
<evidence type="ECO:0000256" key="3">
    <source>
        <dbReference type="ARBA" id="ARBA00020079"/>
    </source>
</evidence>
<dbReference type="SUPFAM" id="SSF52540">
    <property type="entry name" value="P-loop containing nucleoside triphosphate hydrolases"/>
    <property type="match status" value="1"/>
</dbReference>
<keyword evidence="9" id="KW-0862">Zinc</keyword>